<geneLocation type="plasmid" evidence="1">
    <name>unnamed</name>
</geneLocation>
<organism evidence="1 2">
    <name type="scientific">Peteryoungia algae</name>
    <dbReference type="NCBI Taxonomy" id="2919917"/>
    <lineage>
        <taxon>Bacteria</taxon>
        <taxon>Pseudomonadati</taxon>
        <taxon>Pseudomonadota</taxon>
        <taxon>Alphaproteobacteria</taxon>
        <taxon>Hyphomicrobiales</taxon>
        <taxon>Rhizobiaceae</taxon>
        <taxon>Peteryoungia</taxon>
    </lineage>
</organism>
<keyword evidence="2" id="KW-1185">Reference proteome</keyword>
<accession>A0ABT0CXA5</accession>
<sequence length="67" mass="7595">MTFNERSHEAIDFDEFFARWRADRLAKLVAGQPPEFWTAVGKRLEDSSDGTITTDDLIGLLHQEGAD</sequence>
<keyword evidence="1" id="KW-0614">Plasmid</keyword>
<evidence type="ECO:0008006" key="3">
    <source>
        <dbReference type="Google" id="ProtNLM"/>
    </source>
</evidence>
<evidence type="ECO:0000313" key="1">
    <source>
        <dbReference type="EMBL" id="MCJ8237807.1"/>
    </source>
</evidence>
<reference evidence="1 2" key="1">
    <citation type="submission" date="2022-03" db="EMBL/GenBank/DDBJ databases">
        <title>Rhizobium SSM4.3 sp. nov., isolated from Sediment (Gouqi Island).</title>
        <authorList>
            <person name="Chen G."/>
        </authorList>
    </citation>
    <scope>NUCLEOTIDE SEQUENCE [LARGE SCALE GENOMIC DNA]</scope>
    <source>
        <strain evidence="1 2">SSM4.3</strain>
        <plasmid evidence="1">unnamed</plasmid>
    </source>
</reference>
<protein>
    <recommendedName>
        <fullName evidence="3">EF-hand domain-containing protein</fullName>
    </recommendedName>
</protein>
<evidence type="ECO:0000313" key="2">
    <source>
        <dbReference type="Proteomes" id="UP001522662"/>
    </source>
</evidence>
<name>A0ABT0CXA5_9HYPH</name>
<dbReference type="Proteomes" id="UP001522662">
    <property type="component" value="Unassembled WGS sequence"/>
</dbReference>
<comment type="caution">
    <text evidence="1">The sequence shown here is derived from an EMBL/GenBank/DDBJ whole genome shotgun (WGS) entry which is preliminary data.</text>
</comment>
<dbReference type="EMBL" id="JALAYX010000001">
    <property type="protein sequence ID" value="MCJ8237807.1"/>
    <property type="molecule type" value="Genomic_DNA"/>
</dbReference>
<proteinExistence type="predicted"/>
<gene>
    <name evidence="1" type="ORF">MKJ03_05670</name>
</gene>
<dbReference type="RefSeq" id="WP_245135389.1">
    <property type="nucleotide sequence ID" value="NZ_CP128477.1"/>
</dbReference>